<keyword evidence="2" id="KW-1017">Isopeptide bond</keyword>
<dbReference type="GO" id="GO:0007129">
    <property type="term" value="P:homologous chromosome pairing at meiosis"/>
    <property type="evidence" value="ECO:0007669"/>
    <property type="project" value="TreeGrafter"/>
</dbReference>
<feature type="region of interest" description="Disordered" evidence="6">
    <location>
        <begin position="635"/>
        <end position="687"/>
    </location>
</feature>
<dbReference type="PANTHER" id="PTHR32086">
    <property type="entry name" value="FANCONI ANEMIA GROUP D2 PROTEIN"/>
    <property type="match status" value="1"/>
</dbReference>
<dbReference type="InterPro" id="IPR029448">
    <property type="entry name" value="FANCD2"/>
</dbReference>
<evidence type="ECO:0000256" key="5">
    <source>
        <dbReference type="ARBA" id="ARBA00093456"/>
    </source>
</evidence>
<evidence type="ECO:0000313" key="7">
    <source>
        <dbReference type="EMBL" id="OZJ06305.1"/>
    </source>
</evidence>
<accession>A0A261Y6T0</accession>
<feature type="compositionally biased region" description="Low complexity" evidence="6">
    <location>
        <begin position="1190"/>
        <end position="1202"/>
    </location>
</feature>
<evidence type="ECO:0008006" key="9">
    <source>
        <dbReference type="Google" id="ProtNLM"/>
    </source>
</evidence>
<evidence type="ECO:0000256" key="2">
    <source>
        <dbReference type="ARBA" id="ARBA00022499"/>
    </source>
</evidence>
<dbReference type="GO" id="GO:0000793">
    <property type="term" value="C:condensed chromosome"/>
    <property type="evidence" value="ECO:0007669"/>
    <property type="project" value="TreeGrafter"/>
</dbReference>
<protein>
    <recommendedName>
        <fullName evidence="9">Fanconi anemia group D2 protein</fullName>
    </recommendedName>
</protein>
<dbReference type="Proteomes" id="UP000242875">
    <property type="component" value="Unassembled WGS sequence"/>
</dbReference>
<keyword evidence="8" id="KW-1185">Reference proteome</keyword>
<evidence type="ECO:0000313" key="8">
    <source>
        <dbReference type="Proteomes" id="UP000242875"/>
    </source>
</evidence>
<comment type="similarity">
    <text evidence="5">Belongs to the Fanconi anemia protein FANCD2 family.</text>
</comment>
<dbReference type="Pfam" id="PF14631">
    <property type="entry name" value="FancD2"/>
    <property type="match status" value="2"/>
</dbReference>
<sequence length="1266" mass="141624">MVGIAGTNPELDNTSKAWLEQAGIVFEEHSSIPIALSTDHAVVRWGLSKGFREVQGSLSRQAFLDFLRALLNQAGLLHSWVRPLPDGSKTREQSTSLGNPSLLRLLLHVDTLQTQLVDLILEKVAVEASMCGQLEGLSRSLIHQLRWLDHIVDPLQLSDKLIEVINAVPIEAKRDLITVLPEVLNDTAHEDIIQLLKSFLDDNQDLTRSILDCLGNFVLSDDVLQDLLQMMIDRLESAEVKDLPVIVSFLIRDVQPGAAESMIQSIRKAINVEALMGSLRSQGDQTSAARIDSQLIGQPKSNEGMSDVAVLLDTIRTSLQLRKSIADVWLKELKQVIQPTESHLGDQVDDVMIFIRKQLASPSVDQQRIGVLGILSMVERFENAPIEISGSQSSSRGPNAALSQKLLTMTVQTCERSPTALSFLYDQLAQSIVHGRFEQTTISWINDKIASRFPDVYLDDKQDVEQYLAEQNDTTHKMQIWMNLDDERSTVVLKIYPYLCPDDPPISEDDPTAYSPAGVLPQAPLFRLMATCERVTNGDSLKDIDALLGCGILLIEPFSDKEAAKFAHEGAAGVAICDSIFFAIDWLREVINAFAKETDGEMAVKVVQRLRNIRELEASLDQMLVYRKSYVPPMVPEGTEGGKSASSTLTVTSRERTEGNTTAHSDDEAPGHEHSKKRGKHPNGMDKVSMRRCMRELELYVIQIIQYEYMQWPDTGSLSFQETKDKLKLQPADLLYLLHDFRLKVESKLGKNGRRSLSGNRSSRKTELSMGFSLLDGIEIATFVQSVIDFLPGLLRRLELLQEELLSEAEEGPIEEEVLLSQDLDDIKLIILQGAIILECYRCILISVKTLVTWVTGRQGEYPKLAKDMLQAIHARVDPMRSRAQLPPKSQMVKNCIKYIGAFSAKAPNGAICAQLYEIVAELQQWDPSDLSLSSTLGELADAFLQTDWKDSREIKVRSSKYSIAELGLPVLQDETLLFMLEEQLSHNAGPVARIQDYINHALPMLETGDTDVLEQNPFLTTTTCPTFYKAMHVELNKQLRNLNLASQDVAEAMHDTQQMVDCWHNITLFVKENDKKAFLAIVLKQGREFVEVFTKKVLPFLGLYLKSHKDSIADIFKPFQQATRYLQAICGHVKISKDVSLTVHVPPLKKALENVIYQVKAMLSDHRLPPEAFFLGALKHRDIKYNEVSSQLPPESSSESQADSEAEDAISDPSSDEIPQLQETTSSSKRTRPVKNNRRTRSRVDVETAVVSAELVASSDMEDDE</sequence>
<dbReference type="GO" id="GO:0005634">
    <property type="term" value="C:nucleus"/>
    <property type="evidence" value="ECO:0007669"/>
    <property type="project" value="UniProtKB-SubCell"/>
</dbReference>
<evidence type="ECO:0000256" key="6">
    <source>
        <dbReference type="SAM" id="MobiDB-lite"/>
    </source>
</evidence>
<feature type="region of interest" description="Disordered" evidence="6">
    <location>
        <begin position="1189"/>
        <end position="1249"/>
    </location>
</feature>
<comment type="subcellular location">
    <subcellularLocation>
        <location evidence="1">Nucleus</location>
    </subcellularLocation>
</comment>
<dbReference type="AlphaFoldDB" id="A0A261Y6T0"/>
<proteinExistence type="inferred from homology"/>
<dbReference type="GO" id="GO:1990918">
    <property type="term" value="P:double-strand break repair involved in meiotic recombination"/>
    <property type="evidence" value="ECO:0007669"/>
    <property type="project" value="TreeGrafter"/>
</dbReference>
<keyword evidence="4" id="KW-0539">Nucleus</keyword>
<organism evidence="7 8">
    <name type="scientific">Bifiguratus adelaidae</name>
    <dbReference type="NCBI Taxonomy" id="1938954"/>
    <lineage>
        <taxon>Eukaryota</taxon>
        <taxon>Fungi</taxon>
        <taxon>Fungi incertae sedis</taxon>
        <taxon>Mucoromycota</taxon>
        <taxon>Mucoromycotina</taxon>
        <taxon>Endogonomycetes</taxon>
        <taxon>Endogonales</taxon>
        <taxon>Endogonales incertae sedis</taxon>
        <taxon>Bifiguratus</taxon>
    </lineage>
</organism>
<comment type="caution">
    <text evidence="7">The sequence shown here is derived from an EMBL/GenBank/DDBJ whole genome shotgun (WGS) entry which is preliminary data.</text>
</comment>
<dbReference type="GO" id="GO:0036297">
    <property type="term" value="P:interstrand cross-link repair"/>
    <property type="evidence" value="ECO:0007669"/>
    <property type="project" value="TreeGrafter"/>
</dbReference>
<dbReference type="GO" id="GO:0070182">
    <property type="term" value="F:DNA polymerase binding"/>
    <property type="evidence" value="ECO:0007669"/>
    <property type="project" value="TreeGrafter"/>
</dbReference>
<feature type="compositionally biased region" description="Basic residues" evidence="6">
    <location>
        <begin position="1230"/>
        <end position="1242"/>
    </location>
</feature>
<reference evidence="7 8" key="1">
    <citation type="journal article" date="2017" name="Mycologia">
        <title>Bifiguratus adelaidae, gen. et sp. nov., a new member of Mucoromycotina in endophytic and soil-dwelling habitats.</title>
        <authorList>
            <person name="Torres-Cruz T.J."/>
            <person name="Billingsley Tobias T.L."/>
            <person name="Almatruk M."/>
            <person name="Hesse C."/>
            <person name="Kuske C.R."/>
            <person name="Desiro A."/>
            <person name="Benucci G.M."/>
            <person name="Bonito G."/>
            <person name="Stajich J.E."/>
            <person name="Dunlap C."/>
            <person name="Arnold A.E."/>
            <person name="Porras-Alfaro A."/>
        </authorList>
    </citation>
    <scope>NUCLEOTIDE SEQUENCE [LARGE SCALE GENOMIC DNA]</scope>
    <source>
        <strain evidence="7 8">AZ0501</strain>
    </source>
</reference>
<evidence type="ECO:0000256" key="4">
    <source>
        <dbReference type="ARBA" id="ARBA00023242"/>
    </source>
</evidence>
<dbReference type="GO" id="GO:0031573">
    <property type="term" value="P:mitotic intra-S DNA damage checkpoint signaling"/>
    <property type="evidence" value="ECO:0007669"/>
    <property type="project" value="TreeGrafter"/>
</dbReference>
<dbReference type="OrthoDB" id="27031at2759"/>
<feature type="compositionally biased region" description="Basic and acidic residues" evidence="6">
    <location>
        <begin position="653"/>
        <end position="673"/>
    </location>
</feature>
<keyword evidence="3" id="KW-0832">Ubl conjugation</keyword>
<evidence type="ECO:0000256" key="1">
    <source>
        <dbReference type="ARBA" id="ARBA00004123"/>
    </source>
</evidence>
<dbReference type="PANTHER" id="PTHR32086:SF0">
    <property type="entry name" value="FANCONI ANEMIA GROUP D2 PROTEIN"/>
    <property type="match status" value="1"/>
</dbReference>
<dbReference type="EMBL" id="MVBO01000004">
    <property type="protein sequence ID" value="OZJ06305.1"/>
    <property type="molecule type" value="Genomic_DNA"/>
</dbReference>
<gene>
    <name evidence="7" type="ORF">BZG36_00689</name>
</gene>
<name>A0A261Y6T0_9FUNG</name>
<evidence type="ECO:0000256" key="3">
    <source>
        <dbReference type="ARBA" id="ARBA00022843"/>
    </source>
</evidence>